<organism evidence="8">
    <name type="scientific">Attheya septentrionalis</name>
    <dbReference type="NCBI Taxonomy" id="420275"/>
    <lineage>
        <taxon>Eukaryota</taxon>
        <taxon>Sar</taxon>
        <taxon>Stramenopiles</taxon>
        <taxon>Ochrophyta</taxon>
        <taxon>Bacillariophyta</taxon>
        <taxon>Coscinodiscophyceae</taxon>
        <taxon>Chaetocerotophycidae</taxon>
        <taxon>Chaetocerotales</taxon>
        <taxon>Attheyaceae</taxon>
        <taxon>Attheya</taxon>
    </lineage>
</organism>
<evidence type="ECO:0000259" key="7">
    <source>
        <dbReference type="PROSITE" id="PS50115"/>
    </source>
</evidence>
<feature type="region of interest" description="Disordered" evidence="6">
    <location>
        <begin position="419"/>
        <end position="469"/>
    </location>
</feature>
<dbReference type="GO" id="GO:0005096">
    <property type="term" value="F:GTPase activator activity"/>
    <property type="evidence" value="ECO:0007669"/>
    <property type="project" value="UniProtKB-KW"/>
</dbReference>
<dbReference type="InterPro" id="IPR038508">
    <property type="entry name" value="ArfGAP_dom_sf"/>
</dbReference>
<evidence type="ECO:0000256" key="6">
    <source>
        <dbReference type="SAM" id="MobiDB-lite"/>
    </source>
</evidence>
<feature type="compositionally biased region" description="Low complexity" evidence="6">
    <location>
        <begin position="133"/>
        <end position="167"/>
    </location>
</feature>
<feature type="compositionally biased region" description="Gly residues" evidence="6">
    <location>
        <begin position="331"/>
        <end position="343"/>
    </location>
</feature>
<dbReference type="Pfam" id="PF01412">
    <property type="entry name" value="ArfGap"/>
    <property type="match status" value="1"/>
</dbReference>
<feature type="domain" description="Arf-GAP" evidence="7">
    <location>
        <begin position="1"/>
        <end position="122"/>
    </location>
</feature>
<dbReference type="CDD" id="cd08830">
    <property type="entry name" value="ArfGap_ArfGap1"/>
    <property type="match status" value="1"/>
</dbReference>
<gene>
    <name evidence="8" type="ORF">ASEP1449_LOCUS7463</name>
</gene>
<proteinExistence type="predicted"/>
<evidence type="ECO:0000313" key="8">
    <source>
        <dbReference type="EMBL" id="CAD9815637.1"/>
    </source>
</evidence>
<dbReference type="Gene3D" id="1.10.220.150">
    <property type="entry name" value="Arf GTPase activating protein"/>
    <property type="match status" value="1"/>
</dbReference>
<keyword evidence="4" id="KW-0862">Zinc</keyword>
<dbReference type="SMART" id="SM00105">
    <property type="entry name" value="ArfGap"/>
    <property type="match status" value="1"/>
</dbReference>
<evidence type="ECO:0000256" key="2">
    <source>
        <dbReference type="ARBA" id="ARBA00022723"/>
    </source>
</evidence>
<dbReference type="InterPro" id="IPR001164">
    <property type="entry name" value="ArfGAP_dom"/>
</dbReference>
<evidence type="ECO:0000256" key="1">
    <source>
        <dbReference type="ARBA" id="ARBA00022468"/>
    </source>
</evidence>
<keyword evidence="3 5" id="KW-0863">Zinc-finger</keyword>
<dbReference type="GO" id="GO:0048205">
    <property type="term" value="P:COPI coating of Golgi vesicle"/>
    <property type="evidence" value="ECO:0007669"/>
    <property type="project" value="TreeGrafter"/>
</dbReference>
<protein>
    <recommendedName>
        <fullName evidence="7">Arf-GAP domain-containing protein</fullName>
    </recommendedName>
</protein>
<feature type="region of interest" description="Disordered" evidence="6">
    <location>
        <begin position="329"/>
        <end position="391"/>
    </location>
</feature>
<evidence type="ECO:0000256" key="3">
    <source>
        <dbReference type="ARBA" id="ARBA00022771"/>
    </source>
</evidence>
<feature type="compositionally biased region" description="Low complexity" evidence="6">
    <location>
        <begin position="428"/>
        <end position="456"/>
    </location>
</feature>
<evidence type="ECO:0000256" key="5">
    <source>
        <dbReference type="PROSITE-ProRule" id="PRU00288"/>
    </source>
</evidence>
<name>A0A7S2UCT0_9STRA</name>
<accession>A0A7S2UCT0</accession>
<keyword evidence="1" id="KW-0343">GTPase activation</keyword>
<dbReference type="AlphaFoldDB" id="A0A7S2UCT0"/>
<dbReference type="GO" id="GO:0000139">
    <property type="term" value="C:Golgi membrane"/>
    <property type="evidence" value="ECO:0007669"/>
    <property type="project" value="GOC"/>
</dbReference>
<feature type="compositionally biased region" description="Low complexity" evidence="6">
    <location>
        <begin position="353"/>
        <end position="379"/>
    </location>
</feature>
<dbReference type="InterPro" id="IPR037278">
    <property type="entry name" value="ARFGAP/RecO"/>
</dbReference>
<evidence type="ECO:0000256" key="4">
    <source>
        <dbReference type="ARBA" id="ARBA00022833"/>
    </source>
</evidence>
<feature type="region of interest" description="Disordered" evidence="6">
    <location>
        <begin position="122"/>
        <end position="177"/>
    </location>
</feature>
<dbReference type="GO" id="GO:0008270">
    <property type="term" value="F:zinc ion binding"/>
    <property type="evidence" value="ECO:0007669"/>
    <property type="project" value="UniProtKB-KW"/>
</dbReference>
<keyword evidence="2" id="KW-0479">Metal-binding</keyword>
<reference evidence="8" key="1">
    <citation type="submission" date="2021-01" db="EMBL/GenBank/DDBJ databases">
        <authorList>
            <person name="Corre E."/>
            <person name="Pelletier E."/>
            <person name="Niang G."/>
            <person name="Scheremetjew M."/>
            <person name="Finn R."/>
            <person name="Kale V."/>
            <person name="Holt S."/>
            <person name="Cochrane G."/>
            <person name="Meng A."/>
            <person name="Brown T."/>
            <person name="Cohen L."/>
        </authorList>
    </citation>
    <scope>NUCLEOTIDE SEQUENCE</scope>
    <source>
        <strain evidence="8">CCMP2084</strain>
    </source>
</reference>
<dbReference type="PROSITE" id="PS50115">
    <property type="entry name" value="ARFGAP"/>
    <property type="match status" value="1"/>
</dbReference>
<dbReference type="PANTHER" id="PTHR45686:SF18">
    <property type="entry name" value="ADP-RIBOSYLATION FACTOR GTPASE-ACTIVATING PROTEIN GCS1"/>
    <property type="match status" value="1"/>
</dbReference>
<dbReference type="SUPFAM" id="SSF57863">
    <property type="entry name" value="ArfGap/RecO-like zinc finger"/>
    <property type="match status" value="1"/>
</dbReference>
<dbReference type="EMBL" id="HBHQ01011133">
    <property type="protein sequence ID" value="CAD9815637.1"/>
    <property type="molecule type" value="Transcribed_RNA"/>
</dbReference>
<sequence length="486" mass="50113">MVQMSSADQVTVRAIAGNDRCMECGMKSPQWASVSFGTVFCLECSGVHRSLGVHITFVRSIAMDSWTPQQMELMKAGGNANCAAYLSSNGVAKNVPIKAKYESDVAQLYKEILKARVEGRPEPTELVKKAPRSNNSYNNNSSSHNSSMHSQSNQNNNNNSMHSANNNKGGSNDASGMERLTGESEQAYVARQTRLREEAKARMAAKFGNSGGGMMGGMGGASSAGRMGGVGSDSSYNPATGGFGGGGGGLDVDSLVSGFGSALSTFGSITKSATRNVSSALQDTSSTGGGSLWSSISSGVQQVASSIAQPDDDNESLWDLQRKLQADRASLGGGGASKYGGFGSDDVNQRNGSTSTSTTMNETNTNANNNNASSSATMSMGGGDPNGIERLMGESDSQYMARQTRIRDEAKARMAAKFGGSGLGGVGAPSSSSSRGASSMSNHSSAPSSGNSSNGSMPQASYTRAKPTVAKMKVDSPADFFSSFGA</sequence>
<dbReference type="PANTHER" id="PTHR45686">
    <property type="entry name" value="ADP-RIBOSYLATION FACTOR GTPASE ACTIVATING PROTEIN 3, ISOFORM H-RELATED"/>
    <property type="match status" value="1"/>
</dbReference>
<dbReference type="PRINTS" id="PR00405">
    <property type="entry name" value="REVINTRACTNG"/>
</dbReference>